<dbReference type="InterPro" id="IPR000649">
    <property type="entry name" value="IF-2B-related"/>
</dbReference>
<name>A0AA38XH99_9EURO</name>
<comment type="similarity">
    <text evidence="1 2">Belongs to the eIF-2B alpha/beta/delta subunits family.</text>
</comment>
<dbReference type="SUPFAM" id="SSF55811">
    <property type="entry name" value="Nudix"/>
    <property type="match status" value="1"/>
</dbReference>
<evidence type="ECO:0000259" key="3">
    <source>
        <dbReference type="PROSITE" id="PS51462"/>
    </source>
</evidence>
<dbReference type="PANTHER" id="PTHR43475">
    <property type="entry name" value="METHYLTHIORIBOSE-1-PHOSPHATE ISOMERASE"/>
    <property type="match status" value="1"/>
</dbReference>
<dbReference type="GO" id="GO:0046523">
    <property type="term" value="F:S-methyl-5-thioribose-1-phosphate isomerase activity"/>
    <property type="evidence" value="ECO:0007669"/>
    <property type="project" value="TreeGrafter"/>
</dbReference>
<evidence type="ECO:0000313" key="4">
    <source>
        <dbReference type="EMBL" id="KAJ9613450.1"/>
    </source>
</evidence>
<dbReference type="PANTHER" id="PTHR43475:SF3">
    <property type="entry name" value="TRANSLATION INITIATION FACTOR EIF-2B SUBUNIT FAMILY PROTEIN (AFU_ORTHOLOGUE AFUA_2G14290)"/>
    <property type="match status" value="1"/>
</dbReference>
<protein>
    <recommendedName>
        <fullName evidence="3">Nudix hydrolase domain-containing protein</fullName>
    </recommendedName>
</protein>
<gene>
    <name evidence="4" type="ORF">H2200_003392</name>
</gene>
<evidence type="ECO:0000256" key="1">
    <source>
        <dbReference type="ARBA" id="ARBA00007251"/>
    </source>
</evidence>
<dbReference type="InterPro" id="IPR037171">
    <property type="entry name" value="NagB/RpiA_transferase-like"/>
</dbReference>
<dbReference type="SUPFAM" id="SSF100950">
    <property type="entry name" value="NagB/RpiA/CoA transferase-like"/>
    <property type="match status" value="1"/>
</dbReference>
<dbReference type="InterPro" id="IPR042529">
    <property type="entry name" value="IF_2B-like_C"/>
</dbReference>
<dbReference type="Pfam" id="PF01008">
    <property type="entry name" value="IF-2B"/>
    <property type="match status" value="2"/>
</dbReference>
<evidence type="ECO:0000256" key="2">
    <source>
        <dbReference type="RuleBase" id="RU003814"/>
    </source>
</evidence>
<dbReference type="Pfam" id="PF00293">
    <property type="entry name" value="NUDIX"/>
    <property type="match status" value="1"/>
</dbReference>
<sequence>MATPAAPVNQNPEKRTVVSVLIFSSRPYASKPYRVLLFRRSEKVRTYQKKLAPIAGSVEAEDRNPLAAAWRELREETGFGSQHIELWRRGSGFEFTDESAVRGHHGEQQRGRTWKVWPFAFRLKDVVSERGDDTAKLGLNLDWEHTGCEWRDVDEIKHGKILHDCVPKLEVTLSQLWIDPGSVLYRELEVLELDHEHGARELATMAVMSLLKILENLEQHAEDTAALWKDFRQQAFHLAFNSRPSMGAAISSAIVRALKEIQPMIIAADPEAVDEAKQRLQAYVARRGEISKQVSAQFSDFLQKSFGSKAPDQELGQRTIKILTLSASSTIRAALLSALDTDKTLSVELRILESRPLNEGAKFAEALTDEAMRRCKSGDTSHHIHDRLRIVLASDATVGILSRGVDLVLIGADRISEAGDVSNKTGSLAAALVSKSITNGSVSVVCISESEKIAVPGSLEEHTEEDNDENELTNSWQVQRPAVWNEMVTVRNIYFEWCPAALIDHYVCEDGTLSTSEIRRRSKGISDLLEEAFPFEQI</sequence>
<dbReference type="PROSITE" id="PS51462">
    <property type="entry name" value="NUDIX"/>
    <property type="match status" value="1"/>
</dbReference>
<reference evidence="4" key="1">
    <citation type="submission" date="2022-10" db="EMBL/GenBank/DDBJ databases">
        <title>Culturing micro-colonial fungi from biological soil crusts in the Mojave desert and describing Neophaeococcomyces mojavensis, and introducing the new genera and species Taxawa tesnikishii.</title>
        <authorList>
            <person name="Kurbessoian T."/>
            <person name="Stajich J.E."/>
        </authorList>
    </citation>
    <scope>NUCLEOTIDE SEQUENCE</scope>
    <source>
        <strain evidence="4">TK_41</strain>
    </source>
</reference>
<accession>A0AA38XH99</accession>
<proteinExistence type="inferred from homology"/>
<dbReference type="InterPro" id="IPR015797">
    <property type="entry name" value="NUDIX_hydrolase-like_dom_sf"/>
</dbReference>
<dbReference type="GO" id="GO:0019509">
    <property type="term" value="P:L-methionine salvage from methylthioadenosine"/>
    <property type="evidence" value="ECO:0007669"/>
    <property type="project" value="TreeGrafter"/>
</dbReference>
<evidence type="ECO:0000313" key="5">
    <source>
        <dbReference type="Proteomes" id="UP001172673"/>
    </source>
</evidence>
<comment type="caution">
    <text evidence="4">The sequence shown here is derived from an EMBL/GenBank/DDBJ whole genome shotgun (WGS) entry which is preliminary data.</text>
</comment>
<keyword evidence="5" id="KW-1185">Reference proteome</keyword>
<dbReference type="InterPro" id="IPR000086">
    <property type="entry name" value="NUDIX_hydrolase_dom"/>
</dbReference>
<dbReference type="Proteomes" id="UP001172673">
    <property type="component" value="Unassembled WGS sequence"/>
</dbReference>
<feature type="domain" description="Nudix hydrolase" evidence="3">
    <location>
        <begin position="13"/>
        <end position="179"/>
    </location>
</feature>
<dbReference type="Gene3D" id="3.40.50.10470">
    <property type="entry name" value="Translation initiation factor eif-2b, domain 2"/>
    <property type="match status" value="1"/>
</dbReference>
<dbReference type="Gene3D" id="3.90.79.10">
    <property type="entry name" value="Nucleoside Triphosphate Pyrophosphohydrolase"/>
    <property type="match status" value="1"/>
</dbReference>
<dbReference type="EMBL" id="JAPDRK010000004">
    <property type="protein sequence ID" value="KAJ9613450.1"/>
    <property type="molecule type" value="Genomic_DNA"/>
</dbReference>
<dbReference type="AlphaFoldDB" id="A0AA38XH99"/>
<organism evidence="4 5">
    <name type="scientific">Cladophialophora chaetospira</name>
    <dbReference type="NCBI Taxonomy" id="386627"/>
    <lineage>
        <taxon>Eukaryota</taxon>
        <taxon>Fungi</taxon>
        <taxon>Dikarya</taxon>
        <taxon>Ascomycota</taxon>
        <taxon>Pezizomycotina</taxon>
        <taxon>Eurotiomycetes</taxon>
        <taxon>Chaetothyriomycetidae</taxon>
        <taxon>Chaetothyriales</taxon>
        <taxon>Herpotrichiellaceae</taxon>
        <taxon>Cladophialophora</taxon>
    </lineage>
</organism>